<evidence type="ECO:0000256" key="15">
    <source>
        <dbReference type="PROSITE-ProRule" id="PRU10144"/>
    </source>
</evidence>
<dbReference type="Gene3D" id="2.40.170.20">
    <property type="entry name" value="TonB-dependent receptor, beta-barrel domain"/>
    <property type="match status" value="1"/>
</dbReference>
<evidence type="ECO:0000256" key="17">
    <source>
        <dbReference type="SAM" id="MobiDB-lite"/>
    </source>
</evidence>
<comment type="subcellular location">
    <subcellularLocation>
        <location evidence="1 14">Cell outer membrane</location>
        <topology evidence="1 14">Multi-pass membrane protein</topology>
    </subcellularLocation>
</comment>
<accession>A0A6S6ZK57</accession>
<keyword evidence="7" id="KW-0732">Signal</keyword>
<dbReference type="PROSITE" id="PS52016">
    <property type="entry name" value="TONB_DEPENDENT_REC_3"/>
    <property type="match status" value="1"/>
</dbReference>
<dbReference type="GO" id="GO:0015891">
    <property type="term" value="P:siderophore transport"/>
    <property type="evidence" value="ECO:0007669"/>
    <property type="project" value="InterPro"/>
</dbReference>
<dbReference type="Proteomes" id="UP000494108">
    <property type="component" value="Unassembled WGS sequence"/>
</dbReference>
<evidence type="ECO:0000256" key="3">
    <source>
        <dbReference type="ARBA" id="ARBA00022448"/>
    </source>
</evidence>
<dbReference type="Pfam" id="PF00593">
    <property type="entry name" value="TonB_dep_Rec_b-barrel"/>
    <property type="match status" value="1"/>
</dbReference>
<protein>
    <submittedName>
        <fullName evidence="19">Ferric-pseudobactin BN7/BN8 receptor</fullName>
    </submittedName>
</protein>
<keyword evidence="13 14" id="KW-0998">Cell outer membrane</keyword>
<dbReference type="SUPFAM" id="SSF56935">
    <property type="entry name" value="Porins"/>
    <property type="match status" value="1"/>
</dbReference>
<keyword evidence="8" id="KW-0408">Iron</keyword>
<evidence type="ECO:0000256" key="13">
    <source>
        <dbReference type="ARBA" id="ARBA00023237"/>
    </source>
</evidence>
<keyword evidence="11 14" id="KW-0472">Membrane</keyword>
<keyword evidence="3 14" id="KW-0813">Transport</keyword>
<dbReference type="PROSITE" id="PS01156">
    <property type="entry name" value="TONB_DEPENDENT_REC_2"/>
    <property type="match status" value="1"/>
</dbReference>
<keyword evidence="12 19" id="KW-0675">Receptor</keyword>
<keyword evidence="4 14" id="KW-1134">Transmembrane beta strand</keyword>
<evidence type="ECO:0000256" key="14">
    <source>
        <dbReference type="PROSITE-ProRule" id="PRU01360"/>
    </source>
</evidence>
<keyword evidence="5" id="KW-0410">Iron transport</keyword>
<evidence type="ECO:0000256" key="10">
    <source>
        <dbReference type="ARBA" id="ARBA00023077"/>
    </source>
</evidence>
<proteinExistence type="inferred from homology"/>
<dbReference type="InterPro" id="IPR012910">
    <property type="entry name" value="Plug_dom"/>
</dbReference>
<keyword evidence="9" id="KW-0406">Ion transport</keyword>
<dbReference type="GO" id="GO:0009279">
    <property type="term" value="C:cell outer membrane"/>
    <property type="evidence" value="ECO:0007669"/>
    <property type="project" value="UniProtKB-SubCell"/>
</dbReference>
<dbReference type="SMART" id="SM00965">
    <property type="entry name" value="STN"/>
    <property type="match status" value="1"/>
</dbReference>
<dbReference type="EMBL" id="CADIJX010000005">
    <property type="protein sequence ID" value="CAB3678388.1"/>
    <property type="molecule type" value="Genomic_DNA"/>
</dbReference>
<gene>
    <name evidence="19" type="primary">pupB_4</name>
    <name evidence="19" type="ORF">LMG3431_04229</name>
</gene>
<dbReference type="InterPro" id="IPR000531">
    <property type="entry name" value="Beta-barrel_TonB"/>
</dbReference>
<dbReference type="CDD" id="cd01347">
    <property type="entry name" value="ligand_gated_channel"/>
    <property type="match status" value="1"/>
</dbReference>
<dbReference type="PANTHER" id="PTHR32552:SF74">
    <property type="entry name" value="HYDROXAMATE SIDEROPHORE RECEPTOR FHUE"/>
    <property type="match status" value="1"/>
</dbReference>
<dbReference type="Pfam" id="PF07715">
    <property type="entry name" value="Plug"/>
    <property type="match status" value="1"/>
</dbReference>
<dbReference type="RefSeq" id="WP_246288338.1">
    <property type="nucleotide sequence ID" value="NZ_CADIJX010000005.1"/>
</dbReference>
<keyword evidence="10 16" id="KW-0798">TonB box</keyword>
<evidence type="ECO:0000256" key="9">
    <source>
        <dbReference type="ARBA" id="ARBA00023065"/>
    </source>
</evidence>
<dbReference type="GO" id="GO:0038023">
    <property type="term" value="F:signaling receptor activity"/>
    <property type="evidence" value="ECO:0007669"/>
    <property type="project" value="InterPro"/>
</dbReference>
<evidence type="ECO:0000256" key="2">
    <source>
        <dbReference type="ARBA" id="ARBA00009810"/>
    </source>
</evidence>
<keyword evidence="20" id="KW-1185">Reference proteome</keyword>
<evidence type="ECO:0000256" key="12">
    <source>
        <dbReference type="ARBA" id="ARBA00023170"/>
    </source>
</evidence>
<dbReference type="InterPro" id="IPR037066">
    <property type="entry name" value="Plug_dom_sf"/>
</dbReference>
<reference evidence="19 20" key="1">
    <citation type="submission" date="2020-04" db="EMBL/GenBank/DDBJ databases">
        <authorList>
            <person name="De Canck E."/>
        </authorList>
    </citation>
    <scope>NUCLEOTIDE SEQUENCE [LARGE SCALE GENOMIC DNA]</scope>
    <source>
        <strain evidence="19 20">LMG 3431</strain>
    </source>
</reference>
<dbReference type="InterPro" id="IPR010917">
    <property type="entry name" value="TonB_rcpt_CS"/>
</dbReference>
<dbReference type="NCBIfam" id="TIGR01783">
    <property type="entry name" value="TonB-siderophor"/>
    <property type="match status" value="1"/>
</dbReference>
<dbReference type="Gene3D" id="2.170.130.10">
    <property type="entry name" value="TonB-dependent receptor, plug domain"/>
    <property type="match status" value="1"/>
</dbReference>
<evidence type="ECO:0000256" key="5">
    <source>
        <dbReference type="ARBA" id="ARBA00022496"/>
    </source>
</evidence>
<dbReference type="InterPro" id="IPR039426">
    <property type="entry name" value="TonB-dep_rcpt-like"/>
</dbReference>
<evidence type="ECO:0000256" key="4">
    <source>
        <dbReference type="ARBA" id="ARBA00022452"/>
    </source>
</evidence>
<dbReference type="GO" id="GO:0015344">
    <property type="term" value="F:siderophore uptake transmembrane transporter activity"/>
    <property type="evidence" value="ECO:0007669"/>
    <property type="project" value="TreeGrafter"/>
</dbReference>
<organism evidence="19 20">
    <name type="scientific">Achromobacter pestifer</name>
    <dbReference type="NCBI Taxonomy" id="1353889"/>
    <lineage>
        <taxon>Bacteria</taxon>
        <taxon>Pseudomonadati</taxon>
        <taxon>Pseudomonadota</taxon>
        <taxon>Betaproteobacteria</taxon>
        <taxon>Burkholderiales</taxon>
        <taxon>Alcaligenaceae</taxon>
        <taxon>Achromobacter</taxon>
    </lineage>
</organism>
<dbReference type="InterPro" id="IPR011662">
    <property type="entry name" value="Secretin/TonB_short_N"/>
</dbReference>
<evidence type="ECO:0000313" key="20">
    <source>
        <dbReference type="Proteomes" id="UP000494108"/>
    </source>
</evidence>
<feature type="region of interest" description="Disordered" evidence="17">
    <location>
        <begin position="1"/>
        <end position="21"/>
    </location>
</feature>
<evidence type="ECO:0000256" key="11">
    <source>
        <dbReference type="ARBA" id="ARBA00023136"/>
    </source>
</evidence>
<comment type="similarity">
    <text evidence="2 14 16">Belongs to the TonB-dependent receptor family.</text>
</comment>
<evidence type="ECO:0000256" key="7">
    <source>
        <dbReference type="ARBA" id="ARBA00022729"/>
    </source>
</evidence>
<dbReference type="InterPro" id="IPR036942">
    <property type="entry name" value="Beta-barrel_TonB_sf"/>
</dbReference>
<keyword evidence="6 14" id="KW-0812">Transmembrane</keyword>
<evidence type="ECO:0000313" key="19">
    <source>
        <dbReference type="EMBL" id="CAB3678388.1"/>
    </source>
</evidence>
<dbReference type="Gene3D" id="3.55.50.30">
    <property type="match status" value="1"/>
</dbReference>
<feature type="domain" description="Secretin/TonB short N-terminal" evidence="18">
    <location>
        <begin position="79"/>
        <end position="130"/>
    </location>
</feature>
<sequence length="827" mass="90083">MAHRRPGSRPALTRTSASLSPAKRLPHAVRGALLALALTGAAGTLHAQSAPAAQGVRSYAIPAGPLGPALSRYAGESGINLAIDPALVAGRSTQGLSGEYGARAGLDRLLKDSGLAGHPSGTDGYVLRPVVAADATTLSEVKVSADALRDGKTEDTQSYTGSTSATKLNLSLRETPQSVSVITRQQMEDQGLNTIQDVLGQTTGISVDKSTATQEYTQVYSRGFTVDTYMLDGIPTSSQLEGITFDTAIYDRVEVVRGATGLVSGTGSPAAAVNLVRKRPTRDFSGSVSASAGSWDRYRAEADLSGSLVDNGRIRGRIVAAHQDYGSFISRVKQQKDVFYGIVEADLTDSTLLTAGITYQDDRTDNASRGFPAFFSDGTVTDFSRRMNGAADWSYYNRKQTSVFGSLEHTFANDWTAKAIVNYTQNDYDALQGYAQNGYPDRETGAGAGLWLANWHGRPKQTSVDLYATGPFTLLGRQHELVFGVSASRYEQGGATFPNWRLPGYDASIPDIFNWNGHSPKPEYAGTETGSSTTREEELGIYATARLRPTDRFSIILGGRYTDWKRDVDSQYFDGTSINDKLREKGKITPFAGVVYDLDDNWSVYASYTSIFKPQAYRDRNNSFLPPLEGDNYELGVKGEFFNGALNASAAVFELKQDNLAEMDPDNIWVTGGGGGSYAYRTVQGVTSRGFEMELSGELQPGWQMIAGYSYRQLKDGDGHRVSTWQPNSLFRLWTTYRLPGAWHPLTVGGGVTWQSSIAQADYGPHDETFKQDAYALVGLMARYDFNRHLSATLNVNNLLDKKYYSTGFGGFYGDPRNAMLTMKYRF</sequence>
<feature type="short sequence motif" description="TonB C-terminal box" evidence="15">
    <location>
        <begin position="810"/>
        <end position="827"/>
    </location>
</feature>
<evidence type="ECO:0000256" key="1">
    <source>
        <dbReference type="ARBA" id="ARBA00004571"/>
    </source>
</evidence>
<dbReference type="AlphaFoldDB" id="A0A6S6ZK57"/>
<evidence type="ECO:0000259" key="18">
    <source>
        <dbReference type="SMART" id="SM00965"/>
    </source>
</evidence>
<dbReference type="PANTHER" id="PTHR32552">
    <property type="entry name" value="FERRICHROME IRON RECEPTOR-RELATED"/>
    <property type="match status" value="1"/>
</dbReference>
<evidence type="ECO:0000256" key="8">
    <source>
        <dbReference type="ARBA" id="ARBA00023004"/>
    </source>
</evidence>
<evidence type="ECO:0000256" key="6">
    <source>
        <dbReference type="ARBA" id="ARBA00022692"/>
    </source>
</evidence>
<name>A0A6S6ZK57_9BURK</name>
<dbReference type="InterPro" id="IPR010105">
    <property type="entry name" value="TonB_sidphr_rcpt"/>
</dbReference>
<dbReference type="FunFam" id="2.170.130.10:FF:000010">
    <property type="entry name" value="Ferripyoverdine receptor"/>
    <property type="match status" value="1"/>
</dbReference>
<evidence type="ECO:0000256" key="16">
    <source>
        <dbReference type="RuleBase" id="RU003357"/>
    </source>
</evidence>